<gene>
    <name evidence="2" type="primary">RvY_13254-1</name>
    <name evidence="2" type="synonym">RvY_13254.1</name>
    <name evidence="2" type="ORF">RvY_13254</name>
</gene>
<proteinExistence type="predicted"/>
<dbReference type="EMBL" id="BDGG01000008">
    <property type="protein sequence ID" value="GAV02725.1"/>
    <property type="molecule type" value="Genomic_DNA"/>
</dbReference>
<sequence length="523" mass="58772">MDVFADFVMLVVPKVGQECARWKYDARKNEKTLTVYRLSYHDQTAVVSDCLSLQFCTEPSNLFTYSLIPTFTSQGNKRETSFIQDLLGKSVLTSAAEIQKLLHCLDREDQESDSDLALHIDEAETEQASHYPPFFEREGTLGSDACSWGDDEKGHSDATSDSDFLVKTESRIKKKLKDRRTSLRRSARNVPVEPEMPVKRASRRKRSTEEPEIGVKKMKKNGLRKRSQSCKKGKHSEVQEALVDSIVFEDIPSLPQHPTSGGTILSSQYWTLPAEGRTRLDCTKHIFIDNDALSSLPHLSAVSPEELFTESVKYGWSLVEHLLGGSEGISRSFAYVSSGTCPIEKEELMGIVVQLSDAVREHLQRSFHIDRVGDVGKAIMVVMKPKLELRYKELGSTNACPSHTRQPSDMLLKGHLKKSSYPAPRKVQLAHGFDFYGDGDKLLEIEGRCREDPLQGRRCGIFAMDVVAELIGGLDVFLEGRKQTYRGGTVLLGDDIFEALFLRARKTLNLDDTIALKEFRAFV</sequence>
<keyword evidence="3" id="KW-1185">Reference proteome</keyword>
<feature type="compositionally biased region" description="Basic residues" evidence="1">
    <location>
        <begin position="175"/>
        <end position="187"/>
    </location>
</feature>
<dbReference type="AlphaFoldDB" id="A0A1D1VM97"/>
<organism evidence="2 3">
    <name type="scientific">Ramazzottius varieornatus</name>
    <name type="common">Water bear</name>
    <name type="synonym">Tardigrade</name>
    <dbReference type="NCBI Taxonomy" id="947166"/>
    <lineage>
        <taxon>Eukaryota</taxon>
        <taxon>Metazoa</taxon>
        <taxon>Ecdysozoa</taxon>
        <taxon>Tardigrada</taxon>
        <taxon>Eutardigrada</taxon>
        <taxon>Parachela</taxon>
        <taxon>Hypsibioidea</taxon>
        <taxon>Ramazzottiidae</taxon>
        <taxon>Ramazzottius</taxon>
    </lineage>
</organism>
<evidence type="ECO:0000256" key="1">
    <source>
        <dbReference type="SAM" id="MobiDB-lite"/>
    </source>
</evidence>
<protein>
    <submittedName>
        <fullName evidence="2">Uncharacterized protein</fullName>
    </submittedName>
</protein>
<feature type="region of interest" description="Disordered" evidence="1">
    <location>
        <begin position="175"/>
        <end position="235"/>
    </location>
</feature>
<name>A0A1D1VM97_RAMVA</name>
<evidence type="ECO:0000313" key="3">
    <source>
        <dbReference type="Proteomes" id="UP000186922"/>
    </source>
</evidence>
<accession>A0A1D1VM97</accession>
<feature type="compositionally biased region" description="Basic residues" evidence="1">
    <location>
        <begin position="216"/>
        <end position="234"/>
    </location>
</feature>
<evidence type="ECO:0000313" key="2">
    <source>
        <dbReference type="EMBL" id="GAV02725.1"/>
    </source>
</evidence>
<dbReference type="Proteomes" id="UP000186922">
    <property type="component" value="Unassembled WGS sequence"/>
</dbReference>
<reference evidence="2 3" key="1">
    <citation type="journal article" date="2016" name="Nat. Commun.">
        <title>Extremotolerant tardigrade genome and improved radiotolerance of human cultured cells by tardigrade-unique protein.</title>
        <authorList>
            <person name="Hashimoto T."/>
            <person name="Horikawa D.D."/>
            <person name="Saito Y."/>
            <person name="Kuwahara H."/>
            <person name="Kozuka-Hata H."/>
            <person name="Shin-I T."/>
            <person name="Minakuchi Y."/>
            <person name="Ohishi K."/>
            <person name="Motoyama A."/>
            <person name="Aizu T."/>
            <person name="Enomoto A."/>
            <person name="Kondo K."/>
            <person name="Tanaka S."/>
            <person name="Hara Y."/>
            <person name="Koshikawa S."/>
            <person name="Sagara H."/>
            <person name="Miura T."/>
            <person name="Yokobori S."/>
            <person name="Miyagawa K."/>
            <person name="Suzuki Y."/>
            <person name="Kubo T."/>
            <person name="Oyama M."/>
            <person name="Kohara Y."/>
            <person name="Fujiyama A."/>
            <person name="Arakawa K."/>
            <person name="Katayama T."/>
            <person name="Toyoda A."/>
            <person name="Kunieda T."/>
        </authorList>
    </citation>
    <scope>NUCLEOTIDE SEQUENCE [LARGE SCALE GENOMIC DNA]</scope>
    <source>
        <strain evidence="2 3">YOKOZUNA-1</strain>
    </source>
</reference>
<comment type="caution">
    <text evidence="2">The sequence shown here is derived from an EMBL/GenBank/DDBJ whole genome shotgun (WGS) entry which is preliminary data.</text>
</comment>